<feature type="transmembrane region" description="Helical" evidence="1">
    <location>
        <begin position="142"/>
        <end position="165"/>
    </location>
</feature>
<keyword evidence="4" id="KW-1185">Reference proteome</keyword>
<dbReference type="AlphaFoldDB" id="A0A1E3VCY3"/>
<proteinExistence type="predicted"/>
<evidence type="ECO:0000313" key="3">
    <source>
        <dbReference type="EMBL" id="ODR91432.1"/>
    </source>
</evidence>
<evidence type="ECO:0000313" key="4">
    <source>
        <dbReference type="Proteomes" id="UP000094342"/>
    </source>
</evidence>
<feature type="domain" description="DUF1468" evidence="2">
    <location>
        <begin position="27"/>
        <end position="166"/>
    </location>
</feature>
<evidence type="ECO:0000256" key="1">
    <source>
        <dbReference type="SAM" id="Phobius"/>
    </source>
</evidence>
<evidence type="ECO:0000259" key="2">
    <source>
        <dbReference type="Pfam" id="PF07331"/>
    </source>
</evidence>
<reference evidence="4" key="1">
    <citation type="submission" date="2016-05" db="EMBL/GenBank/DDBJ databases">
        <authorList>
            <person name="Li Y."/>
        </authorList>
    </citation>
    <scope>NUCLEOTIDE SEQUENCE [LARGE SCALE GENOMIC DNA]</scope>
    <source>
        <strain evidence="4">YIC4027</strain>
    </source>
</reference>
<dbReference type="OrthoDB" id="7871730at2"/>
<accession>A0A1E3VCY3</accession>
<protein>
    <recommendedName>
        <fullName evidence="2">DUF1468 domain-containing protein</fullName>
    </recommendedName>
</protein>
<sequence>MESEVLDKGEQPVEGYVRIPLPILEIVIGLIVLAILSWYVVQAYHLPKPFNSNDIGAGGFPLLVAFGTGIATISMIGLAVARLMGRMGRSDSRWRRPLLVLIVALLLVGQTLSFETLGVYLCVALFSAAIMVAAGERRILHVLGVPIGLVTFIYVVFALALNVVFP</sequence>
<dbReference type="InterPro" id="IPR009936">
    <property type="entry name" value="DUF1468"/>
</dbReference>
<organism evidence="3 4">
    <name type="scientific">Sinorhizobium alkalisoli</name>
    <dbReference type="NCBI Taxonomy" id="1752398"/>
    <lineage>
        <taxon>Bacteria</taxon>
        <taxon>Pseudomonadati</taxon>
        <taxon>Pseudomonadota</taxon>
        <taxon>Alphaproteobacteria</taxon>
        <taxon>Hyphomicrobiales</taxon>
        <taxon>Rhizobiaceae</taxon>
        <taxon>Sinorhizobium/Ensifer group</taxon>
        <taxon>Sinorhizobium</taxon>
    </lineage>
</organism>
<dbReference type="RefSeq" id="WP_069458539.1">
    <property type="nucleotide sequence ID" value="NZ_LYBW01000056.1"/>
</dbReference>
<dbReference type="EMBL" id="LYBW01000056">
    <property type="protein sequence ID" value="ODR91432.1"/>
    <property type="molecule type" value="Genomic_DNA"/>
</dbReference>
<feature type="transmembrane region" description="Helical" evidence="1">
    <location>
        <begin position="60"/>
        <end position="84"/>
    </location>
</feature>
<keyword evidence="1" id="KW-0812">Transmembrane</keyword>
<name>A0A1E3VCY3_9HYPH</name>
<keyword evidence="1" id="KW-0472">Membrane</keyword>
<comment type="caution">
    <text evidence="3">The sequence shown here is derived from an EMBL/GenBank/DDBJ whole genome shotgun (WGS) entry which is preliminary data.</text>
</comment>
<feature type="transmembrane region" description="Helical" evidence="1">
    <location>
        <begin position="96"/>
        <end position="112"/>
    </location>
</feature>
<dbReference type="STRING" id="1752398.A8M32_11645"/>
<dbReference type="Proteomes" id="UP000094342">
    <property type="component" value="Unassembled WGS sequence"/>
</dbReference>
<feature type="transmembrane region" description="Helical" evidence="1">
    <location>
        <begin position="21"/>
        <end position="40"/>
    </location>
</feature>
<keyword evidence="1" id="KW-1133">Transmembrane helix</keyword>
<dbReference type="Pfam" id="PF07331">
    <property type="entry name" value="TctB"/>
    <property type="match status" value="1"/>
</dbReference>
<gene>
    <name evidence="3" type="ORF">A8M32_11645</name>
</gene>